<keyword evidence="4 6" id="KW-0808">Transferase</keyword>
<dbReference type="InterPro" id="IPR036688">
    <property type="entry name" value="MoeA_C_domain_IV_sf"/>
</dbReference>
<evidence type="ECO:0000256" key="1">
    <source>
        <dbReference type="ARBA" id="ARBA00002901"/>
    </source>
</evidence>
<keyword evidence="4" id="KW-0501">Molybdenum cofactor biosynthesis</keyword>
<dbReference type="SMART" id="SM00852">
    <property type="entry name" value="MoCF_biosynth"/>
    <property type="match status" value="1"/>
</dbReference>
<evidence type="ECO:0000259" key="5">
    <source>
        <dbReference type="SMART" id="SM00852"/>
    </source>
</evidence>
<dbReference type="AlphaFoldDB" id="A0A076FFS0"/>
<dbReference type="RefSeq" id="WP_038454081.1">
    <property type="nucleotide sequence ID" value="NZ_CP009043.1"/>
</dbReference>
<accession>A0A076FFS0</accession>
<dbReference type="GO" id="GO:0006777">
    <property type="term" value="P:Mo-molybdopterin cofactor biosynthetic process"/>
    <property type="evidence" value="ECO:0007669"/>
    <property type="project" value="UniProtKB-UniRule"/>
</dbReference>
<dbReference type="GO" id="GO:0005829">
    <property type="term" value="C:cytosol"/>
    <property type="evidence" value="ECO:0007669"/>
    <property type="project" value="TreeGrafter"/>
</dbReference>
<dbReference type="EMBL" id="CP009043">
    <property type="protein sequence ID" value="AII14689.1"/>
    <property type="molecule type" value="Genomic_DNA"/>
</dbReference>
<dbReference type="PANTHER" id="PTHR10192:SF5">
    <property type="entry name" value="GEPHYRIN"/>
    <property type="match status" value="1"/>
</dbReference>
<dbReference type="Gene3D" id="2.170.190.11">
    <property type="entry name" value="Molybdopterin biosynthesis moea protein, domain 3"/>
    <property type="match status" value="1"/>
</dbReference>
<dbReference type="InterPro" id="IPR036135">
    <property type="entry name" value="MoeA_linker/N_sf"/>
</dbReference>
<protein>
    <recommendedName>
        <fullName evidence="4">Molybdopterin molybdenumtransferase</fullName>
        <ecNumber evidence="4">2.10.1.1</ecNumber>
    </recommendedName>
</protein>
<dbReference type="UniPathway" id="UPA00344"/>
<comment type="pathway">
    <text evidence="4">Cofactor biosynthesis; molybdopterin biosynthesis.</text>
</comment>
<dbReference type="PANTHER" id="PTHR10192">
    <property type="entry name" value="MOLYBDOPTERIN BIOSYNTHESIS PROTEIN"/>
    <property type="match status" value="1"/>
</dbReference>
<dbReference type="HOGENOM" id="CLU_010186_7_1_7"/>
<keyword evidence="4" id="KW-0500">Molybdenum</keyword>
<dbReference type="CDD" id="cd00887">
    <property type="entry name" value="MoeA"/>
    <property type="match status" value="1"/>
</dbReference>
<keyword evidence="6" id="KW-0378">Hydrolase</keyword>
<dbReference type="Pfam" id="PF00994">
    <property type="entry name" value="MoCF_biosynth"/>
    <property type="match status" value="1"/>
</dbReference>
<evidence type="ECO:0000256" key="4">
    <source>
        <dbReference type="RuleBase" id="RU365090"/>
    </source>
</evidence>
<organism evidence="6 7">
    <name type="scientific">Campylobacter iguaniorum</name>
    <dbReference type="NCBI Taxonomy" id="1244531"/>
    <lineage>
        <taxon>Bacteria</taxon>
        <taxon>Pseudomonadati</taxon>
        <taxon>Campylobacterota</taxon>
        <taxon>Epsilonproteobacteria</taxon>
        <taxon>Campylobacterales</taxon>
        <taxon>Campylobacteraceae</taxon>
        <taxon>Campylobacter</taxon>
    </lineage>
</organism>
<feature type="domain" description="MoaB/Mog" evidence="5">
    <location>
        <begin position="172"/>
        <end position="309"/>
    </location>
</feature>
<keyword evidence="4" id="KW-0460">Magnesium</keyword>
<dbReference type="Gene3D" id="3.40.980.10">
    <property type="entry name" value="MoaB/Mog-like domain"/>
    <property type="match status" value="1"/>
</dbReference>
<dbReference type="NCBIfam" id="TIGR00177">
    <property type="entry name" value="molyb_syn"/>
    <property type="match status" value="1"/>
</dbReference>
<comment type="catalytic activity">
    <reaction evidence="3">
        <text>adenylyl-molybdopterin + molybdate = Mo-molybdopterin + AMP + H(+)</text>
        <dbReference type="Rhea" id="RHEA:35047"/>
        <dbReference type="ChEBI" id="CHEBI:15378"/>
        <dbReference type="ChEBI" id="CHEBI:36264"/>
        <dbReference type="ChEBI" id="CHEBI:62727"/>
        <dbReference type="ChEBI" id="CHEBI:71302"/>
        <dbReference type="ChEBI" id="CHEBI:456215"/>
        <dbReference type="EC" id="2.10.1.1"/>
    </reaction>
</comment>
<dbReference type="STRING" id="1244531.CIG2463D_0850"/>
<gene>
    <name evidence="6" type="primary">moeA1</name>
    <name evidence="6" type="ORF">CIG1485E_0851</name>
</gene>
<dbReference type="GO" id="GO:0016787">
    <property type="term" value="F:hydrolase activity"/>
    <property type="evidence" value="ECO:0007669"/>
    <property type="project" value="UniProtKB-KW"/>
</dbReference>
<dbReference type="SUPFAM" id="SSF63882">
    <property type="entry name" value="MoeA N-terminal region -like"/>
    <property type="match status" value="1"/>
</dbReference>
<dbReference type="Gene3D" id="3.90.105.10">
    <property type="entry name" value="Molybdopterin biosynthesis moea protein, domain 2"/>
    <property type="match status" value="1"/>
</dbReference>
<evidence type="ECO:0000256" key="3">
    <source>
        <dbReference type="ARBA" id="ARBA00047317"/>
    </source>
</evidence>
<dbReference type="InterPro" id="IPR038987">
    <property type="entry name" value="MoeA-like"/>
</dbReference>
<dbReference type="EC" id="2.10.1.1" evidence="4"/>
<reference evidence="7" key="1">
    <citation type="journal article" date="2014" name="Genome Announc.">
        <title>Complete Genome Sequence of Campylobacter iguaniorum Strain 1485ET, Isolated from a Bearded Dragon (Pogona vitticeps).</title>
        <authorList>
            <person name="Gilbert M.J."/>
            <person name="Miller W.G."/>
            <person name="Yee E."/>
            <person name="Kik M."/>
            <person name="Wagenaar J.A."/>
            <person name="Duim B."/>
        </authorList>
    </citation>
    <scope>NUCLEOTIDE SEQUENCE [LARGE SCALE GENOMIC DNA]</scope>
    <source>
        <strain evidence="7">1485E</strain>
    </source>
</reference>
<dbReference type="Pfam" id="PF03453">
    <property type="entry name" value="MoeA_N"/>
    <property type="match status" value="1"/>
</dbReference>
<evidence type="ECO:0000313" key="6">
    <source>
        <dbReference type="EMBL" id="AII14689.1"/>
    </source>
</evidence>
<keyword evidence="7" id="KW-1185">Reference proteome</keyword>
<keyword evidence="4" id="KW-0479">Metal-binding</keyword>
<comment type="cofactor">
    <cofactor evidence="4">
        <name>Mg(2+)</name>
        <dbReference type="ChEBI" id="CHEBI:18420"/>
    </cofactor>
</comment>
<dbReference type="GO" id="GO:0061599">
    <property type="term" value="F:molybdopterin molybdotransferase activity"/>
    <property type="evidence" value="ECO:0007669"/>
    <property type="project" value="UniProtKB-UniRule"/>
</dbReference>
<proteinExistence type="inferred from homology"/>
<dbReference type="InterPro" id="IPR005110">
    <property type="entry name" value="MoeA_linker/N"/>
</dbReference>
<dbReference type="Gene3D" id="2.40.340.10">
    <property type="entry name" value="MoeA, C-terminal, domain IV"/>
    <property type="match status" value="1"/>
</dbReference>
<dbReference type="OrthoDB" id="9804758at2"/>
<name>A0A076FFS0_9BACT</name>
<sequence length="393" mass="43150">MEVNEMFSKIDELECLDNYEFISINLAVGRVLAEDIITTKPLPFADNSALDGYAFNYNDINSPLKILGTIFAGDKKEYSIGKNECYKIMTGAIFPTGSDTVVMLEDEAFDENGNLIVPKYIKKDNARKLKGEELGVGEPLLSKSTLLNAAKIMLLASQGISFVKVFAKPKIAVFSTGNEINEPWQTCDDRSIYNANALGISSLLLNNGFESEYKGILKDEKQSLKQEIIKASNYDVIITSGGASKGEADFMKSCLQELGYECIVGSIDIRPAGPTKIFKKGKQLVFILPGNPMSCYIGCFLSAIPAIKKISGRKEYLHETCEATFNGDMIQKGSRANIVLGNYIDGKFTPLNKNNKFSPAMIKPLANANALYLSKIGENEISDKTLIKIIKLS</sequence>
<evidence type="ECO:0000313" key="7">
    <source>
        <dbReference type="Proteomes" id="UP000028486"/>
    </source>
</evidence>
<dbReference type="InterPro" id="IPR001453">
    <property type="entry name" value="MoaB/Mog_dom"/>
</dbReference>
<evidence type="ECO:0000256" key="2">
    <source>
        <dbReference type="ARBA" id="ARBA00010763"/>
    </source>
</evidence>
<comment type="function">
    <text evidence="1 4">Catalyzes the insertion of molybdate into adenylated molybdopterin with the concomitant release of AMP.</text>
</comment>
<dbReference type="GO" id="GO:0046872">
    <property type="term" value="F:metal ion binding"/>
    <property type="evidence" value="ECO:0007669"/>
    <property type="project" value="UniProtKB-UniRule"/>
</dbReference>
<dbReference type="eggNOG" id="COG0303">
    <property type="taxonomic scope" value="Bacteria"/>
</dbReference>
<comment type="similarity">
    <text evidence="2 4">Belongs to the MoeA family.</text>
</comment>
<dbReference type="Proteomes" id="UP000028486">
    <property type="component" value="Chromosome"/>
</dbReference>
<dbReference type="KEGG" id="caj:CIG1485E_0851"/>
<dbReference type="SUPFAM" id="SSF53218">
    <property type="entry name" value="Molybdenum cofactor biosynthesis proteins"/>
    <property type="match status" value="1"/>
</dbReference>
<dbReference type="InterPro" id="IPR036425">
    <property type="entry name" value="MoaB/Mog-like_dom_sf"/>
</dbReference>